<dbReference type="EMBL" id="BKCJ010051048">
    <property type="protein sequence ID" value="GEW25615.1"/>
    <property type="molecule type" value="Genomic_DNA"/>
</dbReference>
<organism evidence="2">
    <name type="scientific">Tanacetum cinerariifolium</name>
    <name type="common">Dalmatian daisy</name>
    <name type="synonym">Chrysanthemum cinerariifolium</name>
    <dbReference type="NCBI Taxonomy" id="118510"/>
    <lineage>
        <taxon>Eukaryota</taxon>
        <taxon>Viridiplantae</taxon>
        <taxon>Streptophyta</taxon>
        <taxon>Embryophyta</taxon>
        <taxon>Tracheophyta</taxon>
        <taxon>Spermatophyta</taxon>
        <taxon>Magnoliopsida</taxon>
        <taxon>eudicotyledons</taxon>
        <taxon>Gunneridae</taxon>
        <taxon>Pentapetalae</taxon>
        <taxon>asterids</taxon>
        <taxon>campanulids</taxon>
        <taxon>Asterales</taxon>
        <taxon>Asteraceae</taxon>
        <taxon>Asteroideae</taxon>
        <taxon>Anthemideae</taxon>
        <taxon>Anthemidinae</taxon>
        <taxon>Tanacetum</taxon>
    </lineage>
</organism>
<accession>A0A699H0T2</accession>
<feature type="coiled-coil region" evidence="1">
    <location>
        <begin position="982"/>
        <end position="1020"/>
    </location>
</feature>
<name>A0A699H0T2_TANCI</name>
<feature type="coiled-coil region" evidence="1">
    <location>
        <begin position="29"/>
        <end position="56"/>
    </location>
</feature>
<dbReference type="Pfam" id="PF22909">
    <property type="entry name" value="Caulimovir_coat_dom"/>
    <property type="match status" value="2"/>
</dbReference>
<gene>
    <name evidence="2" type="ORF">Tci_197591</name>
</gene>
<evidence type="ECO:0000313" key="2">
    <source>
        <dbReference type="EMBL" id="GEW25615.1"/>
    </source>
</evidence>
<proteinExistence type="predicted"/>
<keyword evidence="1" id="KW-0175">Coiled coil</keyword>
<sequence>MSLANLKATIEYQEAIQATEDIEPPTVGFAKTKEKLIELEEKFDRLKQKVHTIIEDEIQPADLEDSISSLAKRLDNFSISGLQHIHLGIFIIRLHALHQRSAGTNALVVLRDTRWEDSRQIIATMEIDLFAGMQLFYTFPDMILSVNDFHNHVEVAIQTHGYDTWQGATGWGDEFSDDEITLGKVTILNESEERSFLDEYLPQWDDQLATQKQISELEWENPYTAKREQIIKKHEEHAFPTATNDAESSTSYQPPPDVIIGPTVYPPARQNPQQAYKPDYQFGYPQRKGNTFYEGYGEYHNSQWTLPPAWIESGVMLVLPADPGLWSNRKRKVNVAAWRTAYPGAYSALETIADDPQNITSQLAIKSGKLYFPSTTEKLFAKLPPSLSKKIEESFKARHPGLSAGALPAIKFTHTFVSEMCNDAALTKELRDLSFCSAIPIPRSIRMIEEESRSVNALFMERNDTLQKITEVSKEILQDQLFIMNWILMTTRILSQQILMIAVFIAYQKEKETTEYQEAIQATEDIEPPAVHFTKTTDYKGGLTNQLNIVIKQNNTKVHTIIEKEIQPVDIEDAISSLAKRLDNFSISEIEATGWGDEFSDDEITPGKVTILNELEERSDWNDDERSGGKILVIKEKLAQNQQDFLDEYLPQWDDQLATQKQRSELEWENPFATKRDAIMGPAVYPPARQNLQQSYKPDYQFGYPQGKGKTFYEGYGMYHNSHWTLPPAWTESRVMLVLPVDPGLWSDDFWQLAIKLGKLYFPSTTEKLFAKLPPSLSKKIEESFKARHLGLNAGVLPAIKFTYTFVLEMCKDAALAKELKDLSLSFMAIEKINESDDEQNIEEDYDSHHAFMFHPGAPTKIAYMVQSAGSWKPDKELPTQSKSYMSRLNCPKCQLTTCALCAKNYLGKTVNVKRKQQHKPEEEKDFSSNEVRLLKELLKEKTKQVQQMIKDQAKEYYEGKIAIKENEELWQTERILLVRDLTDALKIINQLKVEQMRLEEKKDEEIEKLKAQLQEKRDKEV</sequence>
<dbReference type="AlphaFoldDB" id="A0A699H0T2"/>
<comment type="caution">
    <text evidence="2">The sequence shown here is derived from an EMBL/GenBank/DDBJ whole genome shotgun (WGS) entry which is preliminary data.</text>
</comment>
<protein>
    <submittedName>
        <fullName evidence="2">Uncharacterized protein</fullName>
    </submittedName>
</protein>
<reference evidence="2" key="1">
    <citation type="journal article" date="2019" name="Sci. Rep.">
        <title>Draft genome of Tanacetum cinerariifolium, the natural source of mosquito coil.</title>
        <authorList>
            <person name="Yamashiro T."/>
            <person name="Shiraishi A."/>
            <person name="Satake H."/>
            <person name="Nakayama K."/>
        </authorList>
    </citation>
    <scope>NUCLEOTIDE SEQUENCE</scope>
</reference>
<evidence type="ECO:0000256" key="1">
    <source>
        <dbReference type="SAM" id="Coils"/>
    </source>
</evidence>